<dbReference type="EMBL" id="JALBCA010000009">
    <property type="protein sequence ID" value="KAI2391892.1"/>
    <property type="molecule type" value="Genomic_DNA"/>
</dbReference>
<sequence length="457" mass="48410">MTSAVASLALGSSAVSPGLGTGSHQTDILAFPSSQDGERVASAPLPSMEISTTTDGNESSTTYPAGQNISNTGSLGSRDSSHNTGLSTLASAASAPTPYLRPYDTAANTCSNHNATQSVNYATPSPTATSGGHGTLSTLEYPIVPSSAQFTPRVPPIAASTMLTANVADQGSQYQSVCQNCGTSKTPLWRRDGMGAVLCNACGLFLKLHGRPRPLNLKTDVIKSRNRVKTSGQGSKRKSAAEANTFPQSKPDGTISNGTYGFPRGQRSSPPSDRSKSPVSRTDTPNFVHNSNIAPQNVFDSVTLSDHGINTSNSGLSVIQLQQPSPGSSTSSSDRHIDMTQTYEGLLAANTALKTRVSELEVINELFRGRVTQLEQSEEASRRSGSNASDSELELRRALEDAAKRESDLIHKVSKLERLLDGYKQFQLAPDSTEPQTKRRRLSDGMSFPSDTPVESS</sequence>
<accession>A0ACB8V3L3</accession>
<evidence type="ECO:0000313" key="1">
    <source>
        <dbReference type="EMBL" id="KAI2391892.1"/>
    </source>
</evidence>
<comment type="caution">
    <text evidence="1">The sequence shown here is derived from an EMBL/GenBank/DDBJ whole genome shotgun (WGS) entry which is preliminary data.</text>
</comment>
<proteinExistence type="predicted"/>
<name>A0ACB8V3L3_9EURO</name>
<organism evidence="1">
    <name type="scientific">Ophidiomyces ophidiicola</name>
    <dbReference type="NCBI Taxonomy" id="1387563"/>
    <lineage>
        <taxon>Eukaryota</taxon>
        <taxon>Fungi</taxon>
        <taxon>Dikarya</taxon>
        <taxon>Ascomycota</taxon>
        <taxon>Pezizomycotina</taxon>
        <taxon>Eurotiomycetes</taxon>
        <taxon>Eurotiomycetidae</taxon>
        <taxon>Onygenales</taxon>
        <taxon>Onygenaceae</taxon>
        <taxon>Ophidiomyces</taxon>
    </lineage>
</organism>
<reference evidence="1" key="1">
    <citation type="journal article" date="2022" name="bioRxiv">
        <title>Population genetic analysis of Ophidiomyces ophidiicola, the causative agent of snake fungal disease, indicates recent introductions to the USA.</title>
        <authorList>
            <person name="Ladner J.T."/>
            <person name="Palmer J.M."/>
            <person name="Ettinger C.L."/>
            <person name="Stajich J.E."/>
            <person name="Farrell T.M."/>
            <person name="Glorioso B.M."/>
            <person name="Lawson B."/>
            <person name="Price S.J."/>
            <person name="Stengle A.G."/>
            <person name="Grear D.A."/>
            <person name="Lorch J.M."/>
        </authorList>
    </citation>
    <scope>NUCLEOTIDE SEQUENCE</scope>
    <source>
        <strain evidence="1">NWHC 24266-5</strain>
    </source>
</reference>
<protein>
    <submittedName>
        <fullName evidence="1">GATA zinc finger protein 3</fullName>
    </submittedName>
</protein>
<gene>
    <name evidence="1" type="primary">GZF3</name>
    <name evidence="1" type="ORF">LOY88_000876</name>
</gene>